<sequence>MIDPRHTLALVTGAGSGLGRALAIELAHTGFKVVGFGRRNDALLETQSKIPEGRFIPMVVDVSDPHSVSVAFDQIRVDHGAVSLLINNAGVYPRNDIFDETGSSFMEVVAINLGGTVTCTLEVLKDMGTTGFGRIINVSSFADLAPLPASAAYSVSKGAGRMFGAALHADLHDRFPEIIVNTWMPGMLATDMGIPDGLDPSVAAKWGVALALAHDPSLNGAIFEMDREVPAPRGLKRKIKDAVLLRRPPPPRVLKI</sequence>
<accession>A0A0N7MAJ1</accession>
<dbReference type="EC" id="1.1.1.304" evidence="4"/>
<dbReference type="GO" id="GO:0016020">
    <property type="term" value="C:membrane"/>
    <property type="evidence" value="ECO:0007669"/>
    <property type="project" value="TreeGrafter"/>
</dbReference>
<dbReference type="PRINTS" id="PR00081">
    <property type="entry name" value="GDHRDH"/>
</dbReference>
<organism evidence="4 5">
    <name type="scientific">Shimia thalassica</name>
    <dbReference type="NCBI Taxonomy" id="1715693"/>
    <lineage>
        <taxon>Bacteria</taxon>
        <taxon>Pseudomonadati</taxon>
        <taxon>Pseudomonadota</taxon>
        <taxon>Alphaproteobacteria</taxon>
        <taxon>Rhodobacterales</taxon>
        <taxon>Roseobacteraceae</taxon>
    </lineage>
</organism>
<evidence type="ECO:0000313" key="4">
    <source>
        <dbReference type="EMBL" id="CUK12483.1"/>
    </source>
</evidence>
<dbReference type="GeneID" id="83882649"/>
<dbReference type="PANTHER" id="PTHR44196">
    <property type="entry name" value="DEHYDROGENASE/REDUCTASE SDR FAMILY MEMBER 7B"/>
    <property type="match status" value="1"/>
</dbReference>
<dbReference type="STRING" id="1715693.PH7735_03676"/>
<protein>
    <submittedName>
        <fullName evidence="4">Diacetyl reductase [(S)-acetoin forming]</fullName>
        <ecNumber evidence="4">1.1.1.304</ecNumber>
    </submittedName>
</protein>
<dbReference type="Pfam" id="PF00106">
    <property type="entry name" value="adh_short"/>
    <property type="match status" value="1"/>
</dbReference>
<proteinExistence type="inferred from homology"/>
<dbReference type="InterPro" id="IPR020904">
    <property type="entry name" value="Sc_DH/Rdtase_CS"/>
</dbReference>
<name>A0A0N7MAJ1_9RHOB</name>
<dbReference type="InterPro" id="IPR036291">
    <property type="entry name" value="NAD(P)-bd_dom_sf"/>
</dbReference>
<evidence type="ECO:0000256" key="2">
    <source>
        <dbReference type="ARBA" id="ARBA00023002"/>
    </source>
</evidence>
<gene>
    <name evidence="4" type="primary">budC</name>
    <name evidence="4" type="ORF">PH7735_03676</name>
</gene>
<comment type="similarity">
    <text evidence="1 3">Belongs to the short-chain dehydrogenases/reductases (SDR) family.</text>
</comment>
<keyword evidence="2 4" id="KW-0560">Oxidoreductase</keyword>
<dbReference type="CDD" id="cd05233">
    <property type="entry name" value="SDR_c"/>
    <property type="match status" value="1"/>
</dbReference>
<dbReference type="Gene3D" id="3.40.50.720">
    <property type="entry name" value="NAD(P)-binding Rossmann-like Domain"/>
    <property type="match status" value="1"/>
</dbReference>
<evidence type="ECO:0000256" key="3">
    <source>
        <dbReference type="RuleBase" id="RU000363"/>
    </source>
</evidence>
<keyword evidence="5" id="KW-1185">Reference proteome</keyword>
<dbReference type="Proteomes" id="UP000051870">
    <property type="component" value="Unassembled WGS sequence"/>
</dbReference>
<dbReference type="SUPFAM" id="SSF51735">
    <property type="entry name" value="NAD(P)-binding Rossmann-fold domains"/>
    <property type="match status" value="1"/>
</dbReference>
<dbReference type="PANTHER" id="PTHR44196:SF1">
    <property type="entry name" value="DEHYDROGENASE_REDUCTASE SDR FAMILY MEMBER 7B"/>
    <property type="match status" value="1"/>
</dbReference>
<dbReference type="RefSeq" id="WP_058312850.1">
    <property type="nucleotide sequence ID" value="NZ_CYTW01000006.1"/>
</dbReference>
<reference evidence="5" key="1">
    <citation type="submission" date="2015-09" db="EMBL/GenBank/DDBJ databases">
        <authorList>
            <person name="Rodrigo-Torres Lidia"/>
            <person name="Arahal R.David."/>
        </authorList>
    </citation>
    <scope>NUCLEOTIDE SEQUENCE [LARGE SCALE GENOMIC DNA]</scope>
    <source>
        <strain evidence="5">CECT 7735</strain>
    </source>
</reference>
<dbReference type="AlphaFoldDB" id="A0A0N7MAJ1"/>
<evidence type="ECO:0000256" key="1">
    <source>
        <dbReference type="ARBA" id="ARBA00006484"/>
    </source>
</evidence>
<dbReference type="PROSITE" id="PS00061">
    <property type="entry name" value="ADH_SHORT"/>
    <property type="match status" value="1"/>
</dbReference>
<dbReference type="EMBL" id="CYTW01000006">
    <property type="protein sequence ID" value="CUK12483.1"/>
    <property type="molecule type" value="Genomic_DNA"/>
</dbReference>
<evidence type="ECO:0000313" key="5">
    <source>
        <dbReference type="Proteomes" id="UP000051870"/>
    </source>
</evidence>
<dbReference type="GO" id="GO:0052588">
    <property type="term" value="F:diacetyl reductase ((S)-acetoin forming) (NAD+) activity"/>
    <property type="evidence" value="ECO:0007669"/>
    <property type="project" value="UniProtKB-EC"/>
</dbReference>
<dbReference type="PRINTS" id="PR00080">
    <property type="entry name" value="SDRFAMILY"/>
</dbReference>
<dbReference type="InterPro" id="IPR002347">
    <property type="entry name" value="SDR_fam"/>
</dbReference>